<protein>
    <submittedName>
        <fullName evidence="4">Uncharacterized protein</fullName>
    </submittedName>
</protein>
<feature type="domain" description="Alpha fucosidase A-like C-terminal" evidence="2">
    <location>
        <begin position="699"/>
        <end position="764"/>
    </location>
</feature>
<name>A0A644VKJ7_9ZZZZ</name>
<dbReference type="EMBL" id="VSSQ01000341">
    <property type="protein sequence ID" value="MPL91851.1"/>
    <property type="molecule type" value="Genomic_DNA"/>
</dbReference>
<organism evidence="4">
    <name type="scientific">bioreactor metagenome</name>
    <dbReference type="NCBI Taxonomy" id="1076179"/>
    <lineage>
        <taxon>unclassified sequences</taxon>
        <taxon>metagenomes</taxon>
        <taxon>ecological metagenomes</taxon>
    </lineage>
</organism>
<dbReference type="InterPro" id="IPR012341">
    <property type="entry name" value="6hp_glycosidase-like_sf"/>
</dbReference>
<dbReference type="InterPro" id="IPR008928">
    <property type="entry name" value="6-hairpin_glycosidase_sf"/>
</dbReference>
<dbReference type="PIRSF" id="PIRSF007663">
    <property type="entry name" value="UCP007663"/>
    <property type="match status" value="1"/>
</dbReference>
<reference evidence="4" key="1">
    <citation type="submission" date="2019-08" db="EMBL/GenBank/DDBJ databases">
        <authorList>
            <person name="Kucharzyk K."/>
            <person name="Murdoch R.W."/>
            <person name="Higgins S."/>
            <person name="Loffler F."/>
        </authorList>
    </citation>
    <scope>NUCLEOTIDE SEQUENCE</scope>
</reference>
<dbReference type="PANTHER" id="PTHR31084:SF0">
    <property type="entry name" value="ALPHA-L-FUCOSIDASE 2"/>
    <property type="match status" value="1"/>
</dbReference>
<gene>
    <name evidence="4" type="ORF">SDC9_37934</name>
</gene>
<dbReference type="Pfam" id="PF22124">
    <property type="entry name" value="Glyco_hydro_95_cat"/>
    <property type="match status" value="1"/>
</dbReference>
<dbReference type="InterPro" id="IPR054363">
    <property type="entry name" value="GH95_cat"/>
</dbReference>
<sequence length="797" mass="90149">MGVICSLSFFLTSYANQSNEKASLALWYKQPAQEWMQATPVGNGRLGAMIYGGINEEIIALNEITLWSGQPDENQEQTCGKEQLAKIRQYFFSGNLEEGNRLATQYLSGTPHSFGTHLPFGDLKILFHHSDKISDYTRKLDIEHSLTTVLYTVGNVKYRREYMCSNPDDVLIVKLSADKANALSFDLGLDLLRKSEVLSFGDILSFSGQALFDKQGPGGVLYKGNIHVSAPTGALIVKENTIHVENATEAIITIDLRTNYKNTGYRELCDETVQNATKKSYEEIKKTHIDDYKKLFDRTKIFLGKTKFDQLPTDIRWKQLKEKGKDDPGLIALFFQYGRYLLISSSRENSPLPANLQGVWNDNLAANMPWTCDYHLDINTQQNYWLSNIGNLHECNAPLFSYIEDLAKHGEKTAMKVYGSRGWTAHTVANVWGYTAPGQGVGWGLFPTAGAWIASHLWSHYQFTLDKEFLKNQAYPVLKKSAEFFLDYLEEDPRNGYLMTGPSTSPENSFLVDGREYALSMTPTSDRVLVYEALESCIEASRILSVDESFRKSLEKAIVKLPPFKIGKDGTLQEWFEDYDLAHPNHRHSSHLLSFYPFNQISMKQTPELAEAVNKSVYRQLNSKNWEDVEWSRANMICFYARLKNAEEAYKNMKSLLIEFSRENLFTMSPAGIASAESDIFSFDANEAAPAGLAEMLIQSHEGYIELLPSLPKELKTGYFKGICVRGGGEVDLKWKTGKVISMKLTAKEDNVYKILVPSNLAKLHLRKNGVKFIPEMIGNLLTIHLKKGEYIILNNK</sequence>
<dbReference type="PANTHER" id="PTHR31084">
    <property type="entry name" value="ALPHA-L-FUCOSIDASE 2"/>
    <property type="match status" value="1"/>
</dbReference>
<dbReference type="Pfam" id="PF14498">
    <property type="entry name" value="Glyco_hyd_65N_2"/>
    <property type="match status" value="1"/>
</dbReference>
<evidence type="ECO:0000259" key="1">
    <source>
        <dbReference type="Pfam" id="PF14498"/>
    </source>
</evidence>
<dbReference type="Gene3D" id="1.50.10.10">
    <property type="match status" value="1"/>
</dbReference>
<evidence type="ECO:0000259" key="2">
    <source>
        <dbReference type="Pfam" id="PF21307"/>
    </source>
</evidence>
<proteinExistence type="predicted"/>
<feature type="domain" description="Glycosyl hydrolase family 95 catalytic" evidence="3">
    <location>
        <begin position="280"/>
        <end position="697"/>
    </location>
</feature>
<dbReference type="AlphaFoldDB" id="A0A644VKJ7"/>
<dbReference type="Pfam" id="PF21307">
    <property type="entry name" value="Glyco_hydro_95_C"/>
    <property type="match status" value="1"/>
</dbReference>
<evidence type="ECO:0000313" key="4">
    <source>
        <dbReference type="EMBL" id="MPL91851.1"/>
    </source>
</evidence>
<dbReference type="GO" id="GO:0004560">
    <property type="term" value="F:alpha-L-fucosidase activity"/>
    <property type="evidence" value="ECO:0007669"/>
    <property type="project" value="InterPro"/>
</dbReference>
<accession>A0A644VKJ7</accession>
<dbReference type="InterPro" id="IPR016518">
    <property type="entry name" value="Alpha-L-fucosidase"/>
</dbReference>
<dbReference type="SUPFAM" id="SSF48208">
    <property type="entry name" value="Six-hairpin glycosidases"/>
    <property type="match status" value="1"/>
</dbReference>
<feature type="domain" description="Glycosyl hydrolase family 95 N-terminal" evidence="1">
    <location>
        <begin position="26"/>
        <end position="263"/>
    </location>
</feature>
<dbReference type="GO" id="GO:0005975">
    <property type="term" value="P:carbohydrate metabolic process"/>
    <property type="evidence" value="ECO:0007669"/>
    <property type="project" value="InterPro"/>
</dbReference>
<dbReference type="InterPro" id="IPR049053">
    <property type="entry name" value="AFCA-like_C"/>
</dbReference>
<comment type="caution">
    <text evidence="4">The sequence shown here is derived from an EMBL/GenBank/DDBJ whole genome shotgun (WGS) entry which is preliminary data.</text>
</comment>
<dbReference type="InterPro" id="IPR027414">
    <property type="entry name" value="GH95_N_dom"/>
</dbReference>
<evidence type="ECO:0000259" key="3">
    <source>
        <dbReference type="Pfam" id="PF22124"/>
    </source>
</evidence>